<name>A0ABR0EDJ7_ZASCE</name>
<protein>
    <submittedName>
        <fullName evidence="1">Uncharacterized protein</fullName>
    </submittedName>
</protein>
<dbReference type="Proteomes" id="UP001305779">
    <property type="component" value="Unassembled WGS sequence"/>
</dbReference>
<dbReference type="InterPro" id="IPR038883">
    <property type="entry name" value="AN11006-like"/>
</dbReference>
<dbReference type="PANTHER" id="PTHR42085:SF2">
    <property type="entry name" value="F-BOX DOMAIN-CONTAINING PROTEIN"/>
    <property type="match status" value="1"/>
</dbReference>
<dbReference type="EMBL" id="JAXOVC010000007">
    <property type="protein sequence ID" value="KAK4499569.1"/>
    <property type="molecule type" value="Genomic_DNA"/>
</dbReference>
<gene>
    <name evidence="1" type="ORF">PRZ48_010086</name>
</gene>
<accession>A0ABR0EDJ7</accession>
<dbReference type="PANTHER" id="PTHR42085">
    <property type="entry name" value="F-BOX DOMAIN-CONTAINING PROTEIN"/>
    <property type="match status" value="1"/>
</dbReference>
<evidence type="ECO:0000313" key="2">
    <source>
        <dbReference type="Proteomes" id="UP001305779"/>
    </source>
</evidence>
<keyword evidence="2" id="KW-1185">Reference proteome</keyword>
<sequence length="318" mass="35297">MPLPAVSLTVKLYEGNFDTWCKEISGVFIARGRPTQAYPAISGTGKDGEVTYHKSTLGDMSLVIDSITPNLMTRVPEDLEVGVGPLYACLESLCKPFRLFDLPSELRIRIYEEAMPATTPQHLVPAEFRASGTSHASFHPLTRTTRRLRAEALPVYYATNTFVLAANPDEGFQAGIASSYWVYDIVRNHVKFLKSLDVTVQVPRPLWGPEDRTLVIDRLEDVVLEIRNRGAAGGLQVKEKSVHREYRLTAESREKIKVLTAKVNGEVNEHELKGKGVVSMLQKLLLSAIKLDQWGNSSGFDLEKTEKLAAGDDLDDGQ</sequence>
<reference evidence="1 2" key="1">
    <citation type="journal article" date="2023" name="G3 (Bethesda)">
        <title>A chromosome-level genome assembly of Zasmidium syzygii isolated from banana leaves.</title>
        <authorList>
            <person name="van Westerhoven A.C."/>
            <person name="Mehrabi R."/>
            <person name="Talebi R."/>
            <person name="Steentjes M.B.F."/>
            <person name="Corcolon B."/>
            <person name="Chong P.A."/>
            <person name="Kema G.H.J."/>
            <person name="Seidl M.F."/>
        </authorList>
    </citation>
    <scope>NUCLEOTIDE SEQUENCE [LARGE SCALE GENOMIC DNA]</scope>
    <source>
        <strain evidence="1 2">P124</strain>
    </source>
</reference>
<proteinExistence type="predicted"/>
<comment type="caution">
    <text evidence="1">The sequence shown here is derived from an EMBL/GenBank/DDBJ whole genome shotgun (WGS) entry which is preliminary data.</text>
</comment>
<organism evidence="1 2">
    <name type="scientific">Zasmidium cellare</name>
    <name type="common">Wine cellar mold</name>
    <name type="synonym">Racodium cellare</name>
    <dbReference type="NCBI Taxonomy" id="395010"/>
    <lineage>
        <taxon>Eukaryota</taxon>
        <taxon>Fungi</taxon>
        <taxon>Dikarya</taxon>
        <taxon>Ascomycota</taxon>
        <taxon>Pezizomycotina</taxon>
        <taxon>Dothideomycetes</taxon>
        <taxon>Dothideomycetidae</taxon>
        <taxon>Mycosphaerellales</taxon>
        <taxon>Mycosphaerellaceae</taxon>
        <taxon>Zasmidium</taxon>
    </lineage>
</organism>
<evidence type="ECO:0000313" key="1">
    <source>
        <dbReference type="EMBL" id="KAK4499569.1"/>
    </source>
</evidence>